<dbReference type="InterPro" id="IPR000198">
    <property type="entry name" value="RhoGAP_dom"/>
</dbReference>
<proteinExistence type="predicted"/>
<gene>
    <name evidence="4" type="ORF">CEUTPL_LOCUS13495</name>
</gene>
<dbReference type="PANTHER" id="PTHR14963">
    <property type="entry name" value="RHO GTPASE ACTIVATING PROTEIN 18,19-RELATED"/>
    <property type="match status" value="1"/>
</dbReference>
<reference evidence="4" key="1">
    <citation type="submission" date="2022-01" db="EMBL/GenBank/DDBJ databases">
        <authorList>
            <person name="King R."/>
        </authorList>
    </citation>
    <scope>NUCLEOTIDE SEQUENCE</scope>
</reference>
<feature type="region of interest" description="Disordered" evidence="2">
    <location>
        <begin position="533"/>
        <end position="577"/>
    </location>
</feature>
<dbReference type="Gene3D" id="1.10.555.10">
    <property type="entry name" value="Rho GTPase activation protein"/>
    <property type="match status" value="1"/>
</dbReference>
<keyword evidence="1" id="KW-0343">GTPase activation</keyword>
<dbReference type="OrthoDB" id="10061772at2759"/>
<dbReference type="InterPro" id="IPR008936">
    <property type="entry name" value="Rho_GTPase_activation_prot"/>
</dbReference>
<evidence type="ECO:0000313" key="4">
    <source>
        <dbReference type="EMBL" id="CAG9773094.1"/>
    </source>
</evidence>
<feature type="compositionally biased region" description="Basic and acidic residues" evidence="2">
    <location>
        <begin position="550"/>
        <end position="561"/>
    </location>
</feature>
<protein>
    <recommendedName>
        <fullName evidence="3">Rho-GAP domain-containing protein</fullName>
    </recommendedName>
</protein>
<dbReference type="Proteomes" id="UP001152799">
    <property type="component" value="Chromosome 8"/>
</dbReference>
<dbReference type="AlphaFoldDB" id="A0A9N9QS18"/>
<dbReference type="Pfam" id="PF00620">
    <property type="entry name" value="RhoGAP"/>
    <property type="match status" value="1"/>
</dbReference>
<evidence type="ECO:0000256" key="1">
    <source>
        <dbReference type="ARBA" id="ARBA00022468"/>
    </source>
</evidence>
<dbReference type="GO" id="GO:0005737">
    <property type="term" value="C:cytoplasm"/>
    <property type="evidence" value="ECO:0007669"/>
    <property type="project" value="TreeGrafter"/>
</dbReference>
<dbReference type="GO" id="GO:0007165">
    <property type="term" value="P:signal transduction"/>
    <property type="evidence" value="ECO:0007669"/>
    <property type="project" value="InterPro"/>
</dbReference>
<sequence length="674" mass="77015">MLTDEDTEDGNFIELFKKEHNEQFYVLVKMHLSFLLHMTTEESECFYEKVKLRKWNIVPFGKKSKHKQSLDAALNQNILKQVHQLINFLKLDSNLNSEGIFRRTGSLERQNELKNLLLQGCTINFSNNHFTVHDCASVLKWFLADLPEPITTDIQFPIYCQIAESFKTTEAAHEIKILQSVQLLFLLLPKENKNLLQDIFELLHLVMLKEDTNRMSSENLAKLFTPHLLCPRKLAPEVLLKDSQILFSVVAFMIKKYPKLFKIPAQLMLDFRTHHEQGTVLNDSIKGAAHTVFSFVDNNKTAKENQENVTDAALAELYAHIQSLPETSKKRKLVKQFNKQNGQGTPLQVIRSSAPKNRSFGDSIKKHMFHKKLLKNVKKSGLTQMKSSSSEEVLNSPNLGQKTSSRGRLFCHNFDSSSEEETPEKRLKNIQDTSVERFRSKSDSDLELGNVSGLPDYLTSTPACLLNRVDTVFTPEGQNRRSMSPITRSTQRMPRAMQETMMTPRSRKPVLLVSGTNINNLAKLSPKLTHLMEEDSFNNPGTSKKLFVKSKSDGDLNEDNKSTPLKLNKTDSPKKLSHSFKNYMNSRDMLTIDNSPTDSSFSSRSDDFQSYTEFNDSFRDNRAVEEMSDSMLYILDGNSPNDVSMENSEGEKKLVLKPRQFDENGKPIVFETSF</sequence>
<evidence type="ECO:0000259" key="3">
    <source>
        <dbReference type="PROSITE" id="PS50238"/>
    </source>
</evidence>
<dbReference type="GO" id="GO:0005096">
    <property type="term" value="F:GTPase activator activity"/>
    <property type="evidence" value="ECO:0007669"/>
    <property type="project" value="UniProtKB-KW"/>
</dbReference>
<dbReference type="GO" id="GO:0051056">
    <property type="term" value="P:regulation of small GTPase mediated signal transduction"/>
    <property type="evidence" value="ECO:0007669"/>
    <property type="project" value="TreeGrafter"/>
</dbReference>
<keyword evidence="5" id="KW-1185">Reference proteome</keyword>
<feature type="region of interest" description="Disordered" evidence="2">
    <location>
        <begin position="381"/>
        <end position="409"/>
    </location>
</feature>
<feature type="compositionally biased region" description="Polar residues" evidence="2">
    <location>
        <begin position="381"/>
        <end position="406"/>
    </location>
</feature>
<evidence type="ECO:0000313" key="5">
    <source>
        <dbReference type="Proteomes" id="UP001152799"/>
    </source>
</evidence>
<name>A0A9N9QS18_9CUCU</name>
<dbReference type="PROSITE" id="PS50238">
    <property type="entry name" value="RHOGAP"/>
    <property type="match status" value="1"/>
</dbReference>
<accession>A0A9N9QS18</accession>
<evidence type="ECO:0000256" key="2">
    <source>
        <dbReference type="SAM" id="MobiDB-lite"/>
    </source>
</evidence>
<dbReference type="PANTHER" id="PTHR14963:SF7">
    <property type="entry name" value="RHO GTPASE-ACTIVATING PROTEIN 19"/>
    <property type="match status" value="1"/>
</dbReference>
<feature type="domain" description="Rho-GAP" evidence="3">
    <location>
        <begin position="68"/>
        <end position="261"/>
    </location>
</feature>
<dbReference type="SUPFAM" id="SSF48350">
    <property type="entry name" value="GTPase activation domain, GAP"/>
    <property type="match status" value="1"/>
</dbReference>
<dbReference type="EMBL" id="OU892284">
    <property type="protein sequence ID" value="CAG9773094.1"/>
    <property type="molecule type" value="Genomic_DNA"/>
</dbReference>
<organism evidence="4 5">
    <name type="scientific">Ceutorhynchus assimilis</name>
    <name type="common">cabbage seed weevil</name>
    <dbReference type="NCBI Taxonomy" id="467358"/>
    <lineage>
        <taxon>Eukaryota</taxon>
        <taxon>Metazoa</taxon>
        <taxon>Ecdysozoa</taxon>
        <taxon>Arthropoda</taxon>
        <taxon>Hexapoda</taxon>
        <taxon>Insecta</taxon>
        <taxon>Pterygota</taxon>
        <taxon>Neoptera</taxon>
        <taxon>Endopterygota</taxon>
        <taxon>Coleoptera</taxon>
        <taxon>Polyphaga</taxon>
        <taxon>Cucujiformia</taxon>
        <taxon>Curculionidae</taxon>
        <taxon>Ceutorhynchinae</taxon>
        <taxon>Ceutorhynchus</taxon>
    </lineage>
</organism>
<dbReference type="SMART" id="SM00324">
    <property type="entry name" value="RhoGAP"/>
    <property type="match status" value="1"/>
</dbReference>